<dbReference type="OrthoDB" id="9934623at2"/>
<proteinExistence type="predicted"/>
<gene>
    <name evidence="1" type="ORF">GJJ30_26395</name>
</gene>
<dbReference type="Proteomes" id="UP000441754">
    <property type="component" value="Unassembled WGS sequence"/>
</dbReference>
<accession>A0A7K0ETI4</accession>
<evidence type="ECO:0000313" key="2">
    <source>
        <dbReference type="Proteomes" id="UP000441754"/>
    </source>
</evidence>
<protein>
    <submittedName>
        <fullName evidence="1">Uncharacterized protein</fullName>
    </submittedName>
</protein>
<name>A0A7K0ETI4_9BACT</name>
<sequence>MKVLSIAAVSLTMVGFLTLALLPTSSFTDDHISRLRFYDANPPTLTIQVCDGFNPVNHEALPVQSRSQLSSIQVVQSPGGLLDSACRNALFLARLYPANEVNLPVSWLLML</sequence>
<dbReference type="RefSeq" id="WP_154178159.1">
    <property type="nucleotide sequence ID" value="NZ_WJXZ01000014.1"/>
</dbReference>
<reference evidence="1 2" key="1">
    <citation type="journal article" date="2018" name="Antonie Van Leeuwenhoek">
        <title>Larkinella terrae sp. nov., isolated from soil on Jeju Island, South Korea.</title>
        <authorList>
            <person name="Ten L.N."/>
            <person name="Jeon J."/>
            <person name="Park S.J."/>
            <person name="Park S."/>
            <person name="Lee S.Y."/>
            <person name="Kim M.K."/>
            <person name="Jung H.Y."/>
        </authorList>
    </citation>
    <scope>NUCLEOTIDE SEQUENCE [LARGE SCALE GENOMIC DNA]</scope>
    <source>
        <strain evidence="1 2">KCTC 52001</strain>
    </source>
</reference>
<organism evidence="1 2">
    <name type="scientific">Larkinella terrae</name>
    <dbReference type="NCBI Taxonomy" id="2025311"/>
    <lineage>
        <taxon>Bacteria</taxon>
        <taxon>Pseudomonadati</taxon>
        <taxon>Bacteroidota</taxon>
        <taxon>Cytophagia</taxon>
        <taxon>Cytophagales</taxon>
        <taxon>Spirosomataceae</taxon>
        <taxon>Larkinella</taxon>
    </lineage>
</organism>
<dbReference type="AlphaFoldDB" id="A0A7K0ETI4"/>
<dbReference type="EMBL" id="WJXZ01000014">
    <property type="protein sequence ID" value="MRS64856.1"/>
    <property type="molecule type" value="Genomic_DNA"/>
</dbReference>
<keyword evidence="2" id="KW-1185">Reference proteome</keyword>
<evidence type="ECO:0000313" key="1">
    <source>
        <dbReference type="EMBL" id="MRS64856.1"/>
    </source>
</evidence>
<comment type="caution">
    <text evidence="1">The sequence shown here is derived from an EMBL/GenBank/DDBJ whole genome shotgun (WGS) entry which is preliminary data.</text>
</comment>